<sequence>MITLCELSALGLDEVDLPGWLVGGFVAHLVALDHPDLVRKPIVTDSGPGSVPGTPEIEARVVEYMTSPAHLFFGLTKDGVRLGKESLAHLETRL</sequence>
<dbReference type="EMBL" id="JBEPCV010000023">
    <property type="protein sequence ID" value="MER6906565.1"/>
    <property type="molecule type" value="Genomic_DNA"/>
</dbReference>
<dbReference type="Proteomes" id="UP001490330">
    <property type="component" value="Unassembled WGS sequence"/>
</dbReference>
<comment type="caution">
    <text evidence="1">The sequence shown here is derived from an EMBL/GenBank/DDBJ whole genome shotgun (WGS) entry which is preliminary data.</text>
</comment>
<accession>A0ABV1VJ80</accession>
<dbReference type="SUPFAM" id="SSF53474">
    <property type="entry name" value="alpha/beta-Hydrolases"/>
    <property type="match status" value="1"/>
</dbReference>
<dbReference type="GO" id="GO:0016787">
    <property type="term" value="F:hydrolase activity"/>
    <property type="evidence" value="ECO:0007669"/>
    <property type="project" value="UniProtKB-KW"/>
</dbReference>
<keyword evidence="2" id="KW-1185">Reference proteome</keyword>
<protein>
    <submittedName>
        <fullName evidence="1">Alpha/beta hydrolase</fullName>
    </submittedName>
</protein>
<reference evidence="1 2" key="1">
    <citation type="submission" date="2024-06" db="EMBL/GenBank/DDBJ databases">
        <title>The Natural Products Discovery Center: Release of the First 8490 Sequenced Strains for Exploring Actinobacteria Biosynthetic Diversity.</title>
        <authorList>
            <person name="Kalkreuter E."/>
            <person name="Kautsar S.A."/>
            <person name="Yang D."/>
            <person name="Bader C.D."/>
            <person name="Teijaro C.N."/>
            <person name="Fluegel L."/>
            <person name="Davis C.M."/>
            <person name="Simpson J.R."/>
            <person name="Lauterbach L."/>
            <person name="Steele A.D."/>
            <person name="Gui C."/>
            <person name="Meng S."/>
            <person name="Li G."/>
            <person name="Viehrig K."/>
            <person name="Ye F."/>
            <person name="Su P."/>
            <person name="Kiefer A.F."/>
            <person name="Nichols A."/>
            <person name="Cepeda A.J."/>
            <person name="Yan W."/>
            <person name="Fan B."/>
            <person name="Jiang Y."/>
            <person name="Adhikari A."/>
            <person name="Zheng C.-J."/>
            <person name="Schuster L."/>
            <person name="Cowan T.M."/>
            <person name="Smanski M.J."/>
            <person name="Chevrette M.G."/>
            <person name="De Carvalho L.P.S."/>
            <person name="Shen B."/>
        </authorList>
    </citation>
    <scope>NUCLEOTIDE SEQUENCE [LARGE SCALE GENOMIC DNA]</scope>
    <source>
        <strain evidence="1 2">NPDC000632</strain>
    </source>
</reference>
<name>A0ABV1VJ80_9ACTN</name>
<dbReference type="InterPro" id="IPR029058">
    <property type="entry name" value="AB_hydrolase_fold"/>
</dbReference>
<gene>
    <name evidence="1" type="ORF">ABT322_23050</name>
</gene>
<keyword evidence="1" id="KW-0378">Hydrolase</keyword>
<evidence type="ECO:0000313" key="1">
    <source>
        <dbReference type="EMBL" id="MER6906565.1"/>
    </source>
</evidence>
<proteinExistence type="predicted"/>
<dbReference type="RefSeq" id="WP_350721446.1">
    <property type="nucleotide sequence ID" value="NZ_JBEPCO010000026.1"/>
</dbReference>
<dbReference type="Gene3D" id="3.40.50.1820">
    <property type="entry name" value="alpha/beta hydrolase"/>
    <property type="match status" value="1"/>
</dbReference>
<evidence type="ECO:0000313" key="2">
    <source>
        <dbReference type="Proteomes" id="UP001490330"/>
    </source>
</evidence>
<organism evidence="1 2">
    <name type="scientific">Streptomyces flaveolus</name>
    <dbReference type="NCBI Taxonomy" id="67297"/>
    <lineage>
        <taxon>Bacteria</taxon>
        <taxon>Bacillati</taxon>
        <taxon>Actinomycetota</taxon>
        <taxon>Actinomycetes</taxon>
        <taxon>Kitasatosporales</taxon>
        <taxon>Streptomycetaceae</taxon>
        <taxon>Streptomyces</taxon>
    </lineage>
</organism>